<dbReference type="InterPro" id="IPR001647">
    <property type="entry name" value="HTH_TetR"/>
</dbReference>
<dbReference type="PROSITE" id="PS50977">
    <property type="entry name" value="HTH_TETR_2"/>
    <property type="match status" value="1"/>
</dbReference>
<dbReference type="InterPro" id="IPR025996">
    <property type="entry name" value="MT1864/Rv1816-like_C"/>
</dbReference>
<gene>
    <name evidence="6" type="ORF">MPP7335_00099</name>
</gene>
<dbReference type="RefSeq" id="WP_083141837.1">
    <property type="nucleotide sequence ID" value="NZ_MVID01000002.1"/>
</dbReference>
<dbReference type="SUPFAM" id="SSF48498">
    <property type="entry name" value="Tetracyclin repressor-like, C-terminal domain"/>
    <property type="match status" value="1"/>
</dbReference>
<dbReference type="InterPro" id="IPR009057">
    <property type="entry name" value="Homeodomain-like_sf"/>
</dbReference>
<dbReference type="Pfam" id="PF13305">
    <property type="entry name" value="TetR_C_33"/>
    <property type="match status" value="1"/>
</dbReference>
<dbReference type="Proteomes" id="UP000252008">
    <property type="component" value="Unassembled WGS sequence"/>
</dbReference>
<sequence>MTRGSYHHGDLKAVILGHAAALVAERGADGVSLRELARAAGVSHAAPAHHFTDRRGLFTALAAQGWRMLAAALAQSGPQFLDAALEYVRFAVEHPGHYEVMFDRSLVNPEDPELIAAQTAAGTELAAGVGTLDDARAKEDPQAAGLAAWSLVHGFAMLWLNEAIPGAPDTRADPVDTVQRVARMLFTPGSDGGGERG</sequence>
<protein>
    <submittedName>
        <fullName evidence="6">Regulatory protein TetR [Micromonospora aurantiaca ATCC]</fullName>
    </submittedName>
</protein>
<dbReference type="SUPFAM" id="SSF46689">
    <property type="entry name" value="Homeodomain-like"/>
    <property type="match status" value="1"/>
</dbReference>
<dbReference type="STRING" id="39692.BST38_03360"/>
<dbReference type="PANTHER" id="PTHR30055:SF220">
    <property type="entry name" value="TETR-FAMILY REGULATORY PROTEIN"/>
    <property type="match status" value="1"/>
</dbReference>
<dbReference type="AlphaFoldDB" id="A0A375YB90"/>
<evidence type="ECO:0000259" key="5">
    <source>
        <dbReference type="PROSITE" id="PS50977"/>
    </source>
</evidence>
<keyword evidence="1" id="KW-0805">Transcription regulation</keyword>
<keyword evidence="2 4" id="KW-0238">DNA-binding</keyword>
<evidence type="ECO:0000256" key="1">
    <source>
        <dbReference type="ARBA" id="ARBA00023015"/>
    </source>
</evidence>
<dbReference type="Gene3D" id="1.10.357.10">
    <property type="entry name" value="Tetracycline Repressor, domain 2"/>
    <property type="match status" value="1"/>
</dbReference>
<evidence type="ECO:0000256" key="2">
    <source>
        <dbReference type="ARBA" id="ARBA00023125"/>
    </source>
</evidence>
<feature type="DNA-binding region" description="H-T-H motif" evidence="4">
    <location>
        <begin position="32"/>
        <end position="51"/>
    </location>
</feature>
<name>A0A375YB90_MYCPF</name>
<dbReference type="GO" id="GO:0003700">
    <property type="term" value="F:DNA-binding transcription factor activity"/>
    <property type="evidence" value="ECO:0007669"/>
    <property type="project" value="TreeGrafter"/>
</dbReference>
<evidence type="ECO:0000313" key="7">
    <source>
        <dbReference type="Proteomes" id="UP000252008"/>
    </source>
</evidence>
<keyword evidence="7" id="KW-1185">Reference proteome</keyword>
<dbReference type="Pfam" id="PF00440">
    <property type="entry name" value="TetR_N"/>
    <property type="match status" value="1"/>
</dbReference>
<evidence type="ECO:0000256" key="3">
    <source>
        <dbReference type="ARBA" id="ARBA00023163"/>
    </source>
</evidence>
<dbReference type="EMBL" id="UEGS01000001">
    <property type="protein sequence ID" value="SRX78376.1"/>
    <property type="molecule type" value="Genomic_DNA"/>
</dbReference>
<dbReference type="InterPro" id="IPR050109">
    <property type="entry name" value="HTH-type_TetR-like_transc_reg"/>
</dbReference>
<reference evidence="6 7" key="1">
    <citation type="submission" date="2018-05" db="EMBL/GenBank/DDBJ databases">
        <authorList>
            <consortium name="IHU Genomes"/>
        </authorList>
    </citation>
    <scope>NUCLEOTIDE SEQUENCE [LARGE SCALE GENOMIC DNA]</scope>
    <source>
        <strain evidence="6 7">P7335</strain>
    </source>
</reference>
<evidence type="ECO:0000256" key="4">
    <source>
        <dbReference type="PROSITE-ProRule" id="PRU00335"/>
    </source>
</evidence>
<keyword evidence="3" id="KW-0804">Transcription</keyword>
<proteinExistence type="predicted"/>
<feature type="domain" description="HTH tetR-type" evidence="5">
    <location>
        <begin position="9"/>
        <end position="69"/>
    </location>
</feature>
<dbReference type="GO" id="GO:0000976">
    <property type="term" value="F:transcription cis-regulatory region binding"/>
    <property type="evidence" value="ECO:0007669"/>
    <property type="project" value="TreeGrafter"/>
</dbReference>
<dbReference type="InterPro" id="IPR036271">
    <property type="entry name" value="Tet_transcr_reg_TetR-rel_C_sf"/>
</dbReference>
<organism evidence="6 7">
    <name type="scientific">Mycolicibacterium parafortuitum</name>
    <name type="common">Mycobacterium parafortuitum</name>
    <dbReference type="NCBI Taxonomy" id="39692"/>
    <lineage>
        <taxon>Bacteria</taxon>
        <taxon>Bacillati</taxon>
        <taxon>Actinomycetota</taxon>
        <taxon>Actinomycetes</taxon>
        <taxon>Mycobacteriales</taxon>
        <taxon>Mycobacteriaceae</taxon>
        <taxon>Mycolicibacterium</taxon>
    </lineage>
</organism>
<dbReference type="PANTHER" id="PTHR30055">
    <property type="entry name" value="HTH-TYPE TRANSCRIPTIONAL REGULATOR RUTR"/>
    <property type="match status" value="1"/>
</dbReference>
<evidence type="ECO:0000313" key="6">
    <source>
        <dbReference type="EMBL" id="SRX78376.1"/>
    </source>
</evidence>
<accession>A0A375YB90</accession>